<accession>A0A7S3LJG6</accession>
<feature type="domain" description="Histidine kinase/HSP90-like ATPase" evidence="8">
    <location>
        <begin position="58"/>
        <end position="198"/>
    </location>
</feature>
<evidence type="ECO:0000313" key="9">
    <source>
        <dbReference type="EMBL" id="CAE0433171.1"/>
    </source>
</evidence>
<comment type="similarity">
    <text evidence="1">Belongs to the heat shock protein 90 family.</text>
</comment>
<dbReference type="Pfam" id="PF13589">
    <property type="entry name" value="HATPase_c_3"/>
    <property type="match status" value="1"/>
</dbReference>
<dbReference type="InterPro" id="IPR020575">
    <property type="entry name" value="Hsp90_N"/>
</dbReference>
<feature type="binding site" evidence="5">
    <location>
        <position position="407"/>
    </location>
    <ligand>
        <name>ATP</name>
        <dbReference type="ChEBI" id="CHEBI:30616"/>
    </ligand>
</feature>
<evidence type="ECO:0000256" key="6">
    <source>
        <dbReference type="SAM" id="MobiDB-lite"/>
    </source>
</evidence>
<feature type="compositionally biased region" description="Acidic residues" evidence="6">
    <location>
        <begin position="250"/>
        <end position="281"/>
    </location>
</feature>
<evidence type="ECO:0000256" key="1">
    <source>
        <dbReference type="ARBA" id="ARBA00008239"/>
    </source>
</evidence>
<dbReference type="GO" id="GO:0005524">
    <property type="term" value="F:ATP binding"/>
    <property type="evidence" value="ECO:0007669"/>
    <property type="project" value="UniProtKB-KW"/>
</dbReference>
<feature type="binding site" evidence="5">
    <location>
        <position position="205"/>
    </location>
    <ligand>
        <name>ATP</name>
        <dbReference type="ChEBI" id="CHEBI:30616"/>
    </ligand>
</feature>
<evidence type="ECO:0000256" key="5">
    <source>
        <dbReference type="PIRSR" id="PIRSR002583-1"/>
    </source>
</evidence>
<feature type="compositionally biased region" description="Acidic residues" evidence="6">
    <location>
        <begin position="448"/>
        <end position="462"/>
    </location>
</feature>
<dbReference type="PIRSF" id="PIRSF002583">
    <property type="entry name" value="Hsp90"/>
    <property type="match status" value="1"/>
</dbReference>
<dbReference type="PRINTS" id="PR00775">
    <property type="entry name" value="HEATSHOCK90"/>
</dbReference>
<dbReference type="InterPro" id="IPR037196">
    <property type="entry name" value="HSP90_C"/>
</dbReference>
<dbReference type="CDD" id="cd16927">
    <property type="entry name" value="HATPase_Hsp90-like"/>
    <property type="match status" value="1"/>
</dbReference>
<evidence type="ECO:0000256" key="4">
    <source>
        <dbReference type="ARBA" id="ARBA00023186"/>
    </source>
</evidence>
<feature type="binding site" evidence="5">
    <location>
        <position position="118"/>
    </location>
    <ligand>
        <name>ATP</name>
        <dbReference type="ChEBI" id="CHEBI:30616"/>
    </ligand>
</feature>
<feature type="binding site" evidence="5">
    <location>
        <position position="65"/>
    </location>
    <ligand>
        <name>ATP</name>
        <dbReference type="ChEBI" id="CHEBI:30616"/>
    </ligand>
</feature>
<dbReference type="SUPFAM" id="SSF54211">
    <property type="entry name" value="Ribosomal protein S5 domain 2-like"/>
    <property type="match status" value="1"/>
</dbReference>
<dbReference type="PANTHER" id="PTHR11528">
    <property type="entry name" value="HEAT SHOCK PROTEIN 90 FAMILY MEMBER"/>
    <property type="match status" value="1"/>
</dbReference>
<dbReference type="Gene3D" id="3.30.230.80">
    <property type="match status" value="1"/>
</dbReference>
<evidence type="ECO:0000256" key="3">
    <source>
        <dbReference type="ARBA" id="ARBA00022840"/>
    </source>
</evidence>
<organism evidence="9">
    <name type="scientific">Aplanochytrium stocchinoi</name>
    <dbReference type="NCBI Taxonomy" id="215587"/>
    <lineage>
        <taxon>Eukaryota</taxon>
        <taxon>Sar</taxon>
        <taxon>Stramenopiles</taxon>
        <taxon>Bigyra</taxon>
        <taxon>Labyrinthulomycetes</taxon>
        <taxon>Thraustochytrida</taxon>
        <taxon>Thraustochytriidae</taxon>
        <taxon>Aplanochytrium</taxon>
    </lineage>
</organism>
<feature type="binding site" evidence="5">
    <location>
        <position position="126"/>
    </location>
    <ligand>
        <name>ATP</name>
        <dbReference type="ChEBI" id="CHEBI:30616"/>
    </ligand>
</feature>
<evidence type="ECO:0000256" key="7">
    <source>
        <dbReference type="SAM" id="SignalP"/>
    </source>
</evidence>
<feature type="binding site" evidence="5">
    <location>
        <begin position="153"/>
        <end position="158"/>
    </location>
    <ligand>
        <name>ATP</name>
        <dbReference type="ChEBI" id="CHEBI:30616"/>
    </ligand>
</feature>
<dbReference type="InterPro" id="IPR036890">
    <property type="entry name" value="HATPase_C_sf"/>
</dbReference>
<dbReference type="NCBIfam" id="NF003555">
    <property type="entry name" value="PRK05218.1"/>
    <property type="match status" value="1"/>
</dbReference>
<dbReference type="FunFam" id="1.20.120.790:FF:000001">
    <property type="entry name" value="Heat shock protein 90 alpha"/>
    <property type="match status" value="1"/>
</dbReference>
<feature type="binding site" evidence="5">
    <location>
        <position position="69"/>
    </location>
    <ligand>
        <name>ATP</name>
        <dbReference type="ChEBI" id="CHEBI:30616"/>
    </ligand>
</feature>
<evidence type="ECO:0000256" key="2">
    <source>
        <dbReference type="ARBA" id="ARBA00022741"/>
    </source>
</evidence>
<name>A0A7S3LJG6_9STRA</name>
<dbReference type="Pfam" id="PF00183">
    <property type="entry name" value="HSP90"/>
    <property type="match status" value="1"/>
</dbReference>
<gene>
    <name evidence="9" type="ORF">ASTO00021_LOCUS3492</name>
</gene>
<dbReference type="AlphaFoldDB" id="A0A7S3LJG6"/>
<feature type="region of interest" description="Disordered" evidence="6">
    <location>
        <begin position="246"/>
        <end position="285"/>
    </location>
</feature>
<dbReference type="HAMAP" id="MF_00505">
    <property type="entry name" value="HSP90"/>
    <property type="match status" value="1"/>
</dbReference>
<protein>
    <recommendedName>
        <fullName evidence="8">Histidine kinase/HSP90-like ATPase domain-containing protein</fullName>
    </recommendedName>
</protein>
<dbReference type="GO" id="GO:0140662">
    <property type="term" value="F:ATP-dependent protein folding chaperone"/>
    <property type="evidence" value="ECO:0007669"/>
    <property type="project" value="InterPro"/>
</dbReference>
<dbReference type="Gene3D" id="3.30.565.10">
    <property type="entry name" value="Histidine kinase-like ATPase, C-terminal domain"/>
    <property type="match status" value="1"/>
</dbReference>
<keyword evidence="4" id="KW-0143">Chaperone</keyword>
<dbReference type="EMBL" id="HBIN01004896">
    <property type="protein sequence ID" value="CAE0433171.1"/>
    <property type="molecule type" value="Transcribed_RNA"/>
</dbReference>
<feature type="region of interest" description="Disordered" evidence="6">
    <location>
        <begin position="439"/>
        <end position="466"/>
    </location>
</feature>
<proteinExistence type="inferred from homology"/>
<dbReference type="GO" id="GO:0051082">
    <property type="term" value="F:unfolded protein binding"/>
    <property type="evidence" value="ECO:0007669"/>
    <property type="project" value="InterPro"/>
</dbReference>
<dbReference type="SUPFAM" id="SSF110942">
    <property type="entry name" value="HSP90 C-terminal domain"/>
    <property type="match status" value="1"/>
</dbReference>
<dbReference type="FunFam" id="3.30.565.10:FF:000005">
    <property type="entry name" value="Heat shock protein 90"/>
    <property type="match status" value="1"/>
</dbReference>
<dbReference type="GO" id="GO:0016887">
    <property type="term" value="F:ATP hydrolysis activity"/>
    <property type="evidence" value="ECO:0007669"/>
    <property type="project" value="InterPro"/>
</dbReference>
<sequence>MRVFSLAGVFALAVCLCTMLSAQPGVFVQVQAQEAEKFEFQAEVSRLMDIIINSLYQKKEIFLREVISNGADALDKIRFLALSDPTELGEGEDRELEMRISFDADERTLTIRDRGIGMTRNDLIENLGTVAKSGTTNFVEQLAEGGDLSLIGQFGVGFYSVYLVADKVQVTSKNNNDDQYIWTSTADSTFSVEKDPEGNTLGRGTEIKLFLKEDALEYTDQDRVEELVKRYSEFISFPIYLHKKETKMVDDDEDEEEGDDDDEDEGDDEGLEAEDAEDEDDVKAPKEVTTWEWVRLNDQPAIWTRSASDVSDEEYKAFYKAISKDYMDPFAWTHFRGEGEVEFRSILYIPGKPPYNMFDNYYNTNSQLKLFVRKVLIRDDFEDLMPRYLNFIKGVVDSDDLPLSVSRETLQQHKAVKVIGKKLVRKTLDLLRKMADAEKRKSEKKDEDTDEEEEDEEEEESNEPSYSEFFQNFGKNIKLGVVEDSANKNRLAKLIRFYSTKGDDLVSLESYMERMPEWQKDIYFLAGDDLETLKHSPFLERANHKGVEVLLMDDPIDEYVVQNLPEFEGAKLKSLAKEGVKFGDETEEDKKREVFYKKEFKGLCDWLKELFTGKIEKVVVSKRVTDTPSVIVTGQFGHSANMERIMKSQAFGDNSRMQMMMSQKTMEINVRHPIIAELKKLMDEDKDNEEAKDIAWLLYDTAMINSGFDFGNPKDFSQRMFRLMQSGLKLESLDLLDEVEVPEEEEEEDAEAENLDSDAEEKEL</sequence>
<feature type="chain" id="PRO_5030739315" description="Histidine kinase/HSP90-like ATPase domain-containing protein" evidence="7">
    <location>
        <begin position="23"/>
        <end position="764"/>
    </location>
</feature>
<feature type="binding site" evidence="5">
    <location>
        <position position="113"/>
    </location>
    <ligand>
        <name>ATP</name>
        <dbReference type="ChEBI" id="CHEBI:30616"/>
    </ligand>
</feature>
<dbReference type="Gene3D" id="1.20.120.790">
    <property type="entry name" value="Heat shock protein 90, C-terminal domain"/>
    <property type="match status" value="1"/>
</dbReference>
<keyword evidence="3 5" id="KW-0067">ATP-binding</keyword>
<dbReference type="SUPFAM" id="SSF55874">
    <property type="entry name" value="ATPase domain of HSP90 chaperone/DNA topoisomerase II/histidine kinase"/>
    <property type="match status" value="1"/>
</dbReference>
<evidence type="ECO:0000259" key="8">
    <source>
        <dbReference type="SMART" id="SM00387"/>
    </source>
</evidence>
<dbReference type="Gene3D" id="3.40.50.11260">
    <property type="match status" value="1"/>
</dbReference>
<dbReference type="SMART" id="SM00387">
    <property type="entry name" value="HATPase_c"/>
    <property type="match status" value="1"/>
</dbReference>
<dbReference type="InterPro" id="IPR003594">
    <property type="entry name" value="HATPase_dom"/>
</dbReference>
<reference evidence="9" key="1">
    <citation type="submission" date="2021-01" db="EMBL/GenBank/DDBJ databases">
        <authorList>
            <person name="Corre E."/>
            <person name="Pelletier E."/>
            <person name="Niang G."/>
            <person name="Scheremetjew M."/>
            <person name="Finn R."/>
            <person name="Kale V."/>
            <person name="Holt S."/>
            <person name="Cochrane G."/>
            <person name="Meng A."/>
            <person name="Brown T."/>
            <person name="Cohen L."/>
        </authorList>
    </citation>
    <scope>NUCLEOTIDE SEQUENCE</scope>
    <source>
        <strain evidence="9">GSBS06</strain>
    </source>
</reference>
<dbReference type="InterPro" id="IPR020568">
    <property type="entry name" value="Ribosomal_Su5_D2-typ_SF"/>
</dbReference>
<feature type="region of interest" description="Disordered" evidence="6">
    <location>
        <begin position="739"/>
        <end position="764"/>
    </location>
</feature>
<feature type="binding site" evidence="5">
    <location>
        <begin position="133"/>
        <end position="134"/>
    </location>
    <ligand>
        <name>ATP</name>
        <dbReference type="ChEBI" id="CHEBI:30616"/>
    </ligand>
</feature>
<keyword evidence="2 5" id="KW-0547">Nucleotide-binding</keyword>
<feature type="signal peptide" evidence="7">
    <location>
        <begin position="1"/>
        <end position="22"/>
    </location>
</feature>
<feature type="binding site" evidence="5">
    <location>
        <position position="132"/>
    </location>
    <ligand>
        <name>ATP</name>
        <dbReference type="ChEBI" id="CHEBI:30616"/>
    </ligand>
</feature>
<keyword evidence="7" id="KW-0732">Signal</keyword>
<dbReference type="InterPro" id="IPR001404">
    <property type="entry name" value="Hsp90_fam"/>
</dbReference>